<evidence type="ECO:0000313" key="1">
    <source>
        <dbReference type="EMBL" id="CBA04484.1"/>
    </source>
</evidence>
<organism evidence="1">
    <name type="scientific">Neisseria meningitidis alpha153</name>
    <dbReference type="NCBI Taxonomy" id="663926"/>
    <lineage>
        <taxon>Bacteria</taxon>
        <taxon>Pseudomonadati</taxon>
        <taxon>Pseudomonadota</taxon>
        <taxon>Betaproteobacteria</taxon>
        <taxon>Neisseriales</taxon>
        <taxon>Neisseriaceae</taxon>
        <taxon>Neisseria</taxon>
    </lineage>
</organism>
<proteinExistence type="predicted"/>
<dbReference type="AlphaFoldDB" id="C6SB20"/>
<sequence length="34" mass="3869">MGGKTALFYVVTYFTPCLHTISKQPKKKPAERQV</sequence>
<accession>C6SB20</accession>
<protein>
    <submittedName>
        <fullName evidence="1">Uncharacterized protein</fullName>
    </submittedName>
</protein>
<gene>
    <name evidence="1" type="ORF">NME_0481</name>
</gene>
<dbReference type="EMBL" id="AM889137">
    <property type="protein sequence ID" value="CBA04484.1"/>
    <property type="molecule type" value="Genomic_DNA"/>
</dbReference>
<name>C6SB20_NEIME</name>
<reference evidence="1" key="1">
    <citation type="journal article" date="2008" name="Proc. Natl. Acad. Sci. U.S.A.">
        <title>Whole-genome comparison of disease and carriage strains provides insights into virulence evolution in Neisseria meningitidis.</title>
        <authorList>
            <person name="Schoen C."/>
            <person name="Blom J."/>
            <person name="Claus H."/>
            <person name="Schramm-Glueck A."/>
            <person name="Brandt P."/>
            <person name="Mueller T."/>
            <person name="Goesmann A."/>
            <person name="Joseph B."/>
            <person name="Konietzny S."/>
            <person name="Kurzai O."/>
            <person name="Schmitt C."/>
            <person name="Friedrich T."/>
            <person name="Linke B."/>
            <person name="Vogel U."/>
            <person name="Frosch M."/>
        </authorList>
    </citation>
    <scope>NUCLEOTIDE SEQUENCE</scope>
    <source>
        <strain evidence="1">Alpha153</strain>
    </source>
</reference>